<dbReference type="CDD" id="cd08601">
    <property type="entry name" value="GDPD_SaGlpQ_like"/>
    <property type="match status" value="1"/>
</dbReference>
<dbReference type="KEGG" id="scv:A4G25_02745"/>
<feature type="domain" description="GP-PDE" evidence="2">
    <location>
        <begin position="55"/>
        <end position="311"/>
    </location>
</feature>
<dbReference type="GO" id="GO:0008081">
    <property type="term" value="F:phosphoric diester hydrolase activity"/>
    <property type="evidence" value="ECO:0007669"/>
    <property type="project" value="InterPro"/>
</dbReference>
<keyword evidence="6" id="KW-1185">Reference proteome</keyword>
<dbReference type="Proteomes" id="UP000293854">
    <property type="component" value="Unassembled WGS sequence"/>
</dbReference>
<dbReference type="Proteomes" id="UP000595942">
    <property type="component" value="Chromosome"/>
</dbReference>
<name>A0A143P8R1_9STAP</name>
<dbReference type="InterPro" id="IPR017946">
    <property type="entry name" value="PLC-like_Pdiesterase_TIM-brl"/>
</dbReference>
<evidence type="ECO:0000259" key="2">
    <source>
        <dbReference type="PROSITE" id="PS51704"/>
    </source>
</evidence>
<evidence type="ECO:0000313" key="5">
    <source>
        <dbReference type="Proteomes" id="UP000293854"/>
    </source>
</evidence>
<dbReference type="Pfam" id="PF03009">
    <property type="entry name" value="GDPD"/>
    <property type="match status" value="1"/>
</dbReference>
<evidence type="ECO:0000313" key="4">
    <source>
        <dbReference type="EMBL" id="RZI02093.1"/>
    </source>
</evidence>
<feature type="signal peptide" evidence="1">
    <location>
        <begin position="1"/>
        <end position="26"/>
    </location>
</feature>
<sequence length="320" mass="35235">MKIRKLSVTSAVLSASILFGSQGALASGGGMGPVSSDSSAAQNTAQQDKNVLAKNVAIAHRGASGYAPEHTFFAYDKAKNELGADYIELDLQMTKDGNLIAMHDETVDRTTGGKFHGPVKNYTTAQLKQMDVGSWFNQKNPQYANPKYAGAQVPTLDEILTRYGPDTNYYIETKSPDVYPGMEEKLLDTLDKHGMLAPDKLKNGQIVIQSFSQESLLKMKKLNPNIPLIQLTDVLEIPRYTDKDLDYIASYANGVGPEYHDATPAQVERLHQHGLLVHPYTANTKLAMQNLINANVDGAFSNYIDQYIQLRDQSNIQSAY</sequence>
<feature type="chain" id="PRO_5044548764" evidence="1">
    <location>
        <begin position="27"/>
        <end position="320"/>
    </location>
</feature>
<reference evidence="4 5" key="1">
    <citation type="submission" date="2018-11" db="EMBL/GenBank/DDBJ databases">
        <title>Genomic profiling of Staphylococcus species from a Poultry farm system in KwaZulu-Natal, South Africa.</title>
        <authorList>
            <person name="Amoako D.G."/>
            <person name="Somboro A.M."/>
            <person name="Abia A.L.K."/>
            <person name="Bester L.A."/>
            <person name="Essack S.Y."/>
        </authorList>
    </citation>
    <scope>NUCLEOTIDE SEQUENCE [LARGE SCALE GENOMIC DNA]</scope>
    <source>
        <strain evidence="4 5">SA11</strain>
    </source>
</reference>
<dbReference type="Gene3D" id="3.20.20.190">
    <property type="entry name" value="Phosphatidylinositol (PI) phosphodiesterase"/>
    <property type="match status" value="1"/>
</dbReference>
<dbReference type="AlphaFoldDB" id="A0A143P8R1"/>
<dbReference type="PROSITE" id="PS51704">
    <property type="entry name" value="GP_PDE"/>
    <property type="match status" value="1"/>
</dbReference>
<dbReference type="GeneID" id="93726768"/>
<dbReference type="OrthoDB" id="384721at2"/>
<gene>
    <name evidence="4" type="ORF">EIG99_07180</name>
    <name evidence="3" type="ORF">I6J05_02970</name>
</gene>
<accession>A0A143P8R1</accession>
<protein>
    <submittedName>
        <fullName evidence="4">Glycerophosphodiester phosphodiesterase</fullName>
    </submittedName>
</protein>
<evidence type="ECO:0000313" key="6">
    <source>
        <dbReference type="Proteomes" id="UP000595942"/>
    </source>
</evidence>
<proteinExistence type="predicted"/>
<evidence type="ECO:0000256" key="1">
    <source>
        <dbReference type="SAM" id="SignalP"/>
    </source>
</evidence>
<dbReference type="RefSeq" id="WP_047131201.1">
    <property type="nucleotide sequence ID" value="NZ_CP015114.1"/>
</dbReference>
<dbReference type="GO" id="GO:0006629">
    <property type="term" value="P:lipid metabolic process"/>
    <property type="evidence" value="ECO:0007669"/>
    <property type="project" value="InterPro"/>
</dbReference>
<dbReference type="EMBL" id="RQTE01000124">
    <property type="protein sequence ID" value="RZI02093.1"/>
    <property type="molecule type" value="Genomic_DNA"/>
</dbReference>
<evidence type="ECO:0000313" key="3">
    <source>
        <dbReference type="EMBL" id="QQS83300.1"/>
    </source>
</evidence>
<dbReference type="EMBL" id="CP068073">
    <property type="protein sequence ID" value="QQS83300.1"/>
    <property type="molecule type" value="Genomic_DNA"/>
</dbReference>
<keyword evidence="1" id="KW-0732">Signal</keyword>
<dbReference type="PANTHER" id="PTHR46211">
    <property type="entry name" value="GLYCEROPHOSPHORYL DIESTER PHOSPHODIESTERASE"/>
    <property type="match status" value="1"/>
</dbReference>
<dbReference type="SUPFAM" id="SSF51695">
    <property type="entry name" value="PLC-like phosphodiesterases"/>
    <property type="match status" value="1"/>
</dbReference>
<dbReference type="InterPro" id="IPR030395">
    <property type="entry name" value="GP_PDE_dom"/>
</dbReference>
<reference evidence="3 6" key="2">
    <citation type="submission" date="2021-01" db="EMBL/GenBank/DDBJ databases">
        <title>FDA dAtabase for Regulatory Grade micrObial Sequences (FDA-ARGOS): Supporting development and validation of Infectious Disease Dx tests.</title>
        <authorList>
            <person name="Sproer C."/>
            <person name="Gronow S."/>
            <person name="Severitt S."/>
            <person name="Schroder I."/>
            <person name="Tallon L."/>
            <person name="Sadzewicz L."/>
            <person name="Zhao X."/>
            <person name="Boylan J."/>
            <person name="Ott S."/>
            <person name="Bowen H."/>
            <person name="Vavikolanu K."/>
            <person name="Mehta A."/>
            <person name="Aluvathingal J."/>
            <person name="Nadendla S."/>
            <person name="Lowell S."/>
            <person name="Myers T."/>
            <person name="Yan Y."/>
            <person name="Sichtig H."/>
        </authorList>
    </citation>
    <scope>NUCLEOTIDE SEQUENCE [LARGE SCALE GENOMIC DNA]</scope>
    <source>
        <strain evidence="3 6">FDAARGOS_1148</strain>
    </source>
</reference>
<dbReference type="PANTHER" id="PTHR46211:SF7">
    <property type="entry name" value="GLYCEROPHOSPHODIESTER PHOSPHODIESTERASE"/>
    <property type="match status" value="1"/>
</dbReference>
<organism evidence="4 5">
    <name type="scientific">Staphylococcus condimenti</name>
    <dbReference type="NCBI Taxonomy" id="70255"/>
    <lineage>
        <taxon>Bacteria</taxon>
        <taxon>Bacillati</taxon>
        <taxon>Bacillota</taxon>
        <taxon>Bacilli</taxon>
        <taxon>Bacillales</taxon>
        <taxon>Staphylococcaceae</taxon>
        <taxon>Staphylococcus</taxon>
    </lineage>
</organism>